<sequence>MITVASAVMENDTNSCHKASVENGLKTDISNNRRGKRRFRSASAQILACVIQAWLLVDLGMEMATPTLIIGALHKISAEAEPLHMNDEEASWFGSISNMIFLFASLSSGFLQELIGRKGSMIVVNVPRFAGWMTLYFASSLSTMYLAAVVMGICEGLCEASVHSYIGEIGDPRLRGTLASISSHGYFFGTLTTLILGCYFEWRTVVLISSAVPVLAFICLTQIPESPTWLIVRNRLDEAKKSLCWVRGWVSPDEVEEEFQEMVNYVKNSSEESLKAFNSNECAESNAKNLTVFKGVLSTMKAVASKKVLRPLCMVCTAFLISQAGNVIGITPYMIRELRELGAIVEPKLILVMFQIIFMVGSLTNVAFVRRFGKRRLALLSQGLAVLCILGIGTFCSLAFSSADRSPQLSWIPVALFFFLNFINGVGVRLLPWQLLSEVFPPVGRGFASAISVAFAKLILFTLIKTFLMTEDWLHLSGVMYLYAGVSFFGLCYYYLYLPETEGKTLEQIESYFTKNHDRTEKFRIGNQDRNTLY</sequence>
<evidence type="ECO:0000313" key="11">
    <source>
        <dbReference type="Proteomes" id="UP001152759"/>
    </source>
</evidence>
<dbReference type="Pfam" id="PF00083">
    <property type="entry name" value="Sugar_tr"/>
    <property type="match status" value="1"/>
</dbReference>
<evidence type="ECO:0000259" key="9">
    <source>
        <dbReference type="PROSITE" id="PS50850"/>
    </source>
</evidence>
<organism evidence="10 11">
    <name type="scientific">Bemisia tabaci</name>
    <name type="common">Sweetpotato whitefly</name>
    <name type="synonym">Aleurodes tabaci</name>
    <dbReference type="NCBI Taxonomy" id="7038"/>
    <lineage>
        <taxon>Eukaryota</taxon>
        <taxon>Metazoa</taxon>
        <taxon>Ecdysozoa</taxon>
        <taxon>Arthropoda</taxon>
        <taxon>Hexapoda</taxon>
        <taxon>Insecta</taxon>
        <taxon>Pterygota</taxon>
        <taxon>Neoptera</taxon>
        <taxon>Paraneoptera</taxon>
        <taxon>Hemiptera</taxon>
        <taxon>Sternorrhyncha</taxon>
        <taxon>Aleyrodoidea</taxon>
        <taxon>Aleyrodidae</taxon>
        <taxon>Aleyrodinae</taxon>
        <taxon>Bemisia</taxon>
    </lineage>
</organism>
<dbReference type="InterPro" id="IPR005828">
    <property type="entry name" value="MFS_sugar_transport-like"/>
</dbReference>
<accession>A0A9N9ZZG6</accession>
<evidence type="ECO:0000256" key="1">
    <source>
        <dbReference type="ARBA" id="ARBA00004651"/>
    </source>
</evidence>
<dbReference type="InterPro" id="IPR050549">
    <property type="entry name" value="MFS_Trehalose_Transporter"/>
</dbReference>
<protein>
    <recommendedName>
        <fullName evidence="9">Major facilitator superfamily (MFS) profile domain-containing protein</fullName>
    </recommendedName>
</protein>
<keyword evidence="2" id="KW-0813">Transport</keyword>
<name>A0A9N9ZZG6_BEMTA</name>
<feature type="domain" description="Major facilitator superfamily (MFS) profile" evidence="9">
    <location>
        <begin position="46"/>
        <end position="502"/>
    </location>
</feature>
<dbReference type="EMBL" id="OU963862">
    <property type="protein sequence ID" value="CAH0380793.1"/>
    <property type="molecule type" value="Genomic_DNA"/>
</dbReference>
<proteinExistence type="predicted"/>
<dbReference type="PROSITE" id="PS50850">
    <property type="entry name" value="MFS"/>
    <property type="match status" value="1"/>
</dbReference>
<feature type="transmembrane region" description="Helical" evidence="8">
    <location>
        <begin position="412"/>
        <end position="431"/>
    </location>
</feature>
<evidence type="ECO:0000256" key="6">
    <source>
        <dbReference type="ARBA" id="ARBA00022989"/>
    </source>
</evidence>
<evidence type="ECO:0000256" key="4">
    <source>
        <dbReference type="ARBA" id="ARBA00022597"/>
    </source>
</evidence>
<dbReference type="Gene3D" id="1.20.1250.20">
    <property type="entry name" value="MFS general substrate transporter like domains"/>
    <property type="match status" value="1"/>
</dbReference>
<dbReference type="AlphaFoldDB" id="A0A9N9ZZG6"/>
<dbReference type="PANTHER" id="PTHR48021">
    <property type="match status" value="1"/>
</dbReference>
<feature type="transmembrane region" description="Helical" evidence="8">
    <location>
        <begin position="377"/>
        <end position="400"/>
    </location>
</feature>
<feature type="transmembrane region" description="Helical" evidence="8">
    <location>
        <begin position="480"/>
        <end position="498"/>
    </location>
</feature>
<evidence type="ECO:0000313" key="10">
    <source>
        <dbReference type="EMBL" id="CAH0380793.1"/>
    </source>
</evidence>
<gene>
    <name evidence="10" type="ORF">BEMITA_LOCUS509</name>
</gene>
<feature type="transmembrane region" description="Helical" evidence="8">
    <location>
        <begin position="349"/>
        <end position="368"/>
    </location>
</feature>
<dbReference type="PROSITE" id="PS00217">
    <property type="entry name" value="SUGAR_TRANSPORT_2"/>
    <property type="match status" value="1"/>
</dbReference>
<comment type="subcellular location">
    <subcellularLocation>
        <location evidence="1">Cell membrane</location>
        <topology evidence="1">Multi-pass membrane protein</topology>
    </subcellularLocation>
</comment>
<evidence type="ECO:0000256" key="8">
    <source>
        <dbReference type="SAM" id="Phobius"/>
    </source>
</evidence>
<evidence type="ECO:0000256" key="5">
    <source>
        <dbReference type="ARBA" id="ARBA00022692"/>
    </source>
</evidence>
<dbReference type="GO" id="GO:0022857">
    <property type="term" value="F:transmembrane transporter activity"/>
    <property type="evidence" value="ECO:0007669"/>
    <property type="project" value="InterPro"/>
</dbReference>
<keyword evidence="4" id="KW-0762">Sugar transport</keyword>
<evidence type="ECO:0000256" key="3">
    <source>
        <dbReference type="ARBA" id="ARBA00022475"/>
    </source>
</evidence>
<dbReference type="SUPFAM" id="SSF103473">
    <property type="entry name" value="MFS general substrate transporter"/>
    <property type="match status" value="1"/>
</dbReference>
<dbReference type="FunFam" id="1.20.1250.20:FF:000218">
    <property type="entry name" value="facilitated trehalose transporter Tret1"/>
    <property type="match status" value="1"/>
</dbReference>
<keyword evidence="7 8" id="KW-0472">Membrane</keyword>
<keyword evidence="6 8" id="KW-1133">Transmembrane helix</keyword>
<evidence type="ECO:0000256" key="2">
    <source>
        <dbReference type="ARBA" id="ARBA00022448"/>
    </source>
</evidence>
<dbReference type="Proteomes" id="UP001152759">
    <property type="component" value="Chromosome 1"/>
</dbReference>
<evidence type="ECO:0000256" key="7">
    <source>
        <dbReference type="ARBA" id="ARBA00023136"/>
    </source>
</evidence>
<reference evidence="10" key="1">
    <citation type="submission" date="2021-12" db="EMBL/GenBank/DDBJ databases">
        <authorList>
            <person name="King R."/>
        </authorList>
    </citation>
    <scope>NUCLEOTIDE SEQUENCE</scope>
</reference>
<feature type="transmembrane region" description="Helical" evidence="8">
    <location>
        <begin position="90"/>
        <end position="110"/>
    </location>
</feature>
<feature type="transmembrane region" description="Helical" evidence="8">
    <location>
        <begin position="178"/>
        <end position="196"/>
    </location>
</feature>
<keyword evidence="5 8" id="KW-0812">Transmembrane</keyword>
<dbReference type="PANTHER" id="PTHR48021:SF39">
    <property type="entry name" value="MAJOR FACILITATOR SUPERFAMILY (MFS) PROFILE DOMAIN-CONTAINING PROTEIN"/>
    <property type="match status" value="1"/>
</dbReference>
<dbReference type="InterPro" id="IPR020846">
    <property type="entry name" value="MFS_dom"/>
</dbReference>
<dbReference type="InterPro" id="IPR005829">
    <property type="entry name" value="Sugar_transporter_CS"/>
</dbReference>
<dbReference type="GO" id="GO:0005886">
    <property type="term" value="C:plasma membrane"/>
    <property type="evidence" value="ECO:0007669"/>
    <property type="project" value="UniProtKB-SubCell"/>
</dbReference>
<feature type="transmembrane region" description="Helical" evidence="8">
    <location>
        <begin position="443"/>
        <end position="468"/>
    </location>
</feature>
<keyword evidence="11" id="KW-1185">Reference proteome</keyword>
<dbReference type="InterPro" id="IPR036259">
    <property type="entry name" value="MFS_trans_sf"/>
</dbReference>
<keyword evidence="3" id="KW-1003">Cell membrane</keyword>
<feature type="transmembrane region" description="Helical" evidence="8">
    <location>
        <begin position="39"/>
        <end position="57"/>
    </location>
</feature>
<feature type="transmembrane region" description="Helical" evidence="8">
    <location>
        <begin position="308"/>
        <end position="329"/>
    </location>
</feature>